<accession>E9I7M9</accession>
<dbReference type="AlphaFoldDB" id="E9I7M9"/>
<sequence>MVGKTEGIVGRKIHQRDTCPAADTRRTQAWQAARGHAVSTSLQLFELFEFGGAEALEAVDHERLARRDDVGSSPASPKRGQRAVAAVGVCRRGSSAQGGNNPASRLVQIAHSRSAELVAVPAATGFAVGAPVSSEASRRATGTPVGVGRHHFASACATTAHHLVVLGVRSDDERPTVGDAMVLRLRPGTVDAVASLPTVGRTLAASGAGLFVVDVNDVLWSVRPDSEPVELRYGIRALANHGIVVDSDGGVWRCTCDGTAQSWGTVAGAHLLGPVTEDRAIVGTTDGRVVEVDANGRQRELLSVGANITALSSSLPMVVAAGKRVVTVDEHGTQQSFTVPHE</sequence>
<keyword evidence="2" id="KW-1185">Reference proteome</keyword>
<organism evidence="1 2">
    <name type="scientific">Daphnia pulex</name>
    <name type="common">Water flea</name>
    <dbReference type="NCBI Taxonomy" id="6669"/>
    <lineage>
        <taxon>Eukaryota</taxon>
        <taxon>Metazoa</taxon>
        <taxon>Ecdysozoa</taxon>
        <taxon>Arthropoda</taxon>
        <taxon>Crustacea</taxon>
        <taxon>Branchiopoda</taxon>
        <taxon>Diplostraca</taxon>
        <taxon>Cladocera</taxon>
        <taxon>Anomopoda</taxon>
        <taxon>Daphniidae</taxon>
        <taxon>Daphnia</taxon>
    </lineage>
</organism>
<protein>
    <submittedName>
        <fullName evidence="1">Uncharacterized protein</fullName>
    </submittedName>
</protein>
<dbReference type="Proteomes" id="UP000000305">
    <property type="component" value="Unassembled WGS sequence"/>
</dbReference>
<reference evidence="1 2" key="1">
    <citation type="journal article" date="2011" name="Science">
        <title>The ecoresponsive genome of Daphnia pulex.</title>
        <authorList>
            <person name="Colbourne J.K."/>
            <person name="Pfrender M.E."/>
            <person name="Gilbert D."/>
            <person name="Thomas W.K."/>
            <person name="Tucker A."/>
            <person name="Oakley T.H."/>
            <person name="Tokishita S."/>
            <person name="Aerts A."/>
            <person name="Arnold G.J."/>
            <person name="Basu M.K."/>
            <person name="Bauer D.J."/>
            <person name="Caceres C.E."/>
            <person name="Carmel L."/>
            <person name="Casola C."/>
            <person name="Choi J.H."/>
            <person name="Detter J.C."/>
            <person name="Dong Q."/>
            <person name="Dusheyko S."/>
            <person name="Eads B.D."/>
            <person name="Frohlich T."/>
            <person name="Geiler-Samerotte K.A."/>
            <person name="Gerlach D."/>
            <person name="Hatcher P."/>
            <person name="Jogdeo S."/>
            <person name="Krijgsveld J."/>
            <person name="Kriventseva E.V."/>
            <person name="Kultz D."/>
            <person name="Laforsch C."/>
            <person name="Lindquist E."/>
            <person name="Lopez J."/>
            <person name="Manak J.R."/>
            <person name="Muller J."/>
            <person name="Pangilinan J."/>
            <person name="Patwardhan R.P."/>
            <person name="Pitluck S."/>
            <person name="Pritham E.J."/>
            <person name="Rechtsteiner A."/>
            <person name="Rho M."/>
            <person name="Rogozin I.B."/>
            <person name="Sakarya O."/>
            <person name="Salamov A."/>
            <person name="Schaack S."/>
            <person name="Shapiro H."/>
            <person name="Shiga Y."/>
            <person name="Skalitzky C."/>
            <person name="Smith Z."/>
            <person name="Souvorov A."/>
            <person name="Sung W."/>
            <person name="Tang Z."/>
            <person name="Tsuchiya D."/>
            <person name="Tu H."/>
            <person name="Vos H."/>
            <person name="Wang M."/>
            <person name="Wolf Y.I."/>
            <person name="Yamagata H."/>
            <person name="Yamada T."/>
            <person name="Ye Y."/>
            <person name="Shaw J.R."/>
            <person name="Andrews J."/>
            <person name="Crease T.J."/>
            <person name="Tang H."/>
            <person name="Lucas S.M."/>
            <person name="Robertson H.M."/>
            <person name="Bork P."/>
            <person name="Koonin E.V."/>
            <person name="Zdobnov E.M."/>
            <person name="Grigoriev I.V."/>
            <person name="Lynch M."/>
            <person name="Boore J.L."/>
        </authorList>
    </citation>
    <scope>NUCLEOTIDE SEQUENCE [LARGE SCALE GENOMIC DNA]</scope>
</reference>
<dbReference type="KEGG" id="dpx:DAPPUDRAFT_279933"/>
<gene>
    <name evidence="1" type="ORF">DAPPUDRAFT_279933</name>
</gene>
<dbReference type="InParanoid" id="E9I7M9"/>
<proteinExistence type="predicted"/>
<feature type="non-terminal residue" evidence="1">
    <location>
        <position position="342"/>
    </location>
</feature>
<name>E9I7M9_DAPPU</name>
<dbReference type="HOGENOM" id="CLU_812765_0_0_1"/>
<dbReference type="EMBL" id="GL737363">
    <property type="protein sequence ID" value="EFX60001.1"/>
    <property type="molecule type" value="Genomic_DNA"/>
</dbReference>
<evidence type="ECO:0000313" key="2">
    <source>
        <dbReference type="Proteomes" id="UP000000305"/>
    </source>
</evidence>
<evidence type="ECO:0000313" key="1">
    <source>
        <dbReference type="EMBL" id="EFX60001.1"/>
    </source>
</evidence>